<dbReference type="InterPro" id="IPR023214">
    <property type="entry name" value="HAD_sf"/>
</dbReference>
<protein>
    <submittedName>
        <fullName evidence="11">Cation-transporting P-type ATPase</fullName>
    </submittedName>
</protein>
<feature type="transmembrane region" description="Helical" evidence="9">
    <location>
        <begin position="288"/>
        <end position="314"/>
    </location>
</feature>
<feature type="domain" description="Cation-transporting P-type ATPase N-terminal" evidence="10">
    <location>
        <begin position="21"/>
        <end position="94"/>
    </location>
</feature>
<dbReference type="PRINTS" id="PR00119">
    <property type="entry name" value="CATATPASE"/>
</dbReference>
<dbReference type="SMART" id="SM00831">
    <property type="entry name" value="Cation_ATPase_N"/>
    <property type="match status" value="1"/>
</dbReference>
<dbReference type="InterPro" id="IPR006068">
    <property type="entry name" value="ATPase_P-typ_cation-transptr_C"/>
</dbReference>
<evidence type="ECO:0000256" key="8">
    <source>
        <dbReference type="ARBA" id="ARBA00049360"/>
    </source>
</evidence>
<evidence type="ECO:0000256" key="3">
    <source>
        <dbReference type="ARBA" id="ARBA00022741"/>
    </source>
</evidence>
<dbReference type="InterPro" id="IPR023298">
    <property type="entry name" value="ATPase_P-typ_TM_dom_sf"/>
</dbReference>
<comment type="caution">
    <text evidence="11">The sequence shown here is derived from an EMBL/GenBank/DDBJ whole genome shotgun (WGS) entry which is preliminary data.</text>
</comment>
<dbReference type="InterPro" id="IPR023299">
    <property type="entry name" value="ATPase_P-typ_cyto_dom_N"/>
</dbReference>
<dbReference type="InterPro" id="IPR001757">
    <property type="entry name" value="P_typ_ATPase"/>
</dbReference>
<proteinExistence type="predicted"/>
<keyword evidence="4" id="KW-0067">ATP-binding</keyword>
<dbReference type="Gene3D" id="3.40.1110.10">
    <property type="entry name" value="Calcium-transporting ATPase, cytoplasmic domain N"/>
    <property type="match status" value="1"/>
</dbReference>
<dbReference type="Gene3D" id="3.40.50.1000">
    <property type="entry name" value="HAD superfamily/HAD-like"/>
    <property type="match status" value="1"/>
</dbReference>
<feature type="transmembrane region" description="Helical" evidence="9">
    <location>
        <begin position="98"/>
        <end position="114"/>
    </location>
</feature>
<keyword evidence="6 9" id="KW-1133">Transmembrane helix</keyword>
<keyword evidence="3" id="KW-0547">Nucleotide-binding</keyword>
<dbReference type="SUPFAM" id="SSF56784">
    <property type="entry name" value="HAD-like"/>
    <property type="match status" value="1"/>
</dbReference>
<feature type="transmembrane region" description="Helical" evidence="9">
    <location>
        <begin position="261"/>
        <end position="282"/>
    </location>
</feature>
<dbReference type="SUPFAM" id="SSF81653">
    <property type="entry name" value="Calcium ATPase, transduction domain A"/>
    <property type="match status" value="1"/>
</dbReference>
<evidence type="ECO:0000259" key="10">
    <source>
        <dbReference type="SMART" id="SM00831"/>
    </source>
</evidence>
<evidence type="ECO:0000313" key="12">
    <source>
        <dbReference type="Proteomes" id="UP001500213"/>
    </source>
</evidence>
<comment type="subcellular location">
    <subcellularLocation>
        <location evidence="1">Cell membrane</location>
        <topology evidence="1">Multi-pass membrane protein</topology>
    </subcellularLocation>
</comment>
<evidence type="ECO:0000256" key="1">
    <source>
        <dbReference type="ARBA" id="ARBA00004651"/>
    </source>
</evidence>
<evidence type="ECO:0000256" key="5">
    <source>
        <dbReference type="ARBA" id="ARBA00022967"/>
    </source>
</evidence>
<dbReference type="EMBL" id="BAABBX010000004">
    <property type="protein sequence ID" value="GAA4184380.1"/>
    <property type="molecule type" value="Genomic_DNA"/>
</dbReference>
<dbReference type="Pfam" id="PF13246">
    <property type="entry name" value="Cation_ATPase"/>
    <property type="match status" value="1"/>
</dbReference>
<evidence type="ECO:0000256" key="6">
    <source>
        <dbReference type="ARBA" id="ARBA00022989"/>
    </source>
</evidence>
<reference evidence="12" key="1">
    <citation type="journal article" date="2019" name="Int. J. Syst. Evol. Microbiol.">
        <title>The Global Catalogue of Microorganisms (GCM) 10K type strain sequencing project: providing services to taxonomists for standard genome sequencing and annotation.</title>
        <authorList>
            <consortium name="The Broad Institute Genomics Platform"/>
            <consortium name="The Broad Institute Genome Sequencing Center for Infectious Disease"/>
            <person name="Wu L."/>
            <person name="Ma J."/>
        </authorList>
    </citation>
    <scope>NUCLEOTIDE SEQUENCE [LARGE SCALE GENOMIC DNA]</scope>
    <source>
        <strain evidence="12">JCM 17593</strain>
    </source>
</reference>
<evidence type="ECO:0000256" key="4">
    <source>
        <dbReference type="ARBA" id="ARBA00022840"/>
    </source>
</evidence>
<feature type="transmembrane region" description="Helical" evidence="9">
    <location>
        <begin position="743"/>
        <end position="763"/>
    </location>
</feature>
<feature type="transmembrane region" description="Helical" evidence="9">
    <location>
        <begin position="817"/>
        <end position="833"/>
    </location>
</feature>
<dbReference type="InterPro" id="IPR036412">
    <property type="entry name" value="HAD-like_sf"/>
</dbReference>
<dbReference type="PANTHER" id="PTHR42861">
    <property type="entry name" value="CALCIUM-TRANSPORTING ATPASE"/>
    <property type="match status" value="1"/>
</dbReference>
<accession>A0ABP8AIH2</accession>
<dbReference type="InterPro" id="IPR059000">
    <property type="entry name" value="ATPase_P-type_domA"/>
</dbReference>
<dbReference type="InterPro" id="IPR018303">
    <property type="entry name" value="ATPase_P-typ_P_site"/>
</dbReference>
<dbReference type="SUPFAM" id="SSF81660">
    <property type="entry name" value="Metal cation-transporting ATPase, ATP-binding domain N"/>
    <property type="match status" value="1"/>
</dbReference>
<dbReference type="Pfam" id="PF00690">
    <property type="entry name" value="Cation_ATPase_N"/>
    <property type="match status" value="1"/>
</dbReference>
<dbReference type="SFLD" id="SFLDG00002">
    <property type="entry name" value="C1.7:_P-type_atpase_like"/>
    <property type="match status" value="1"/>
</dbReference>
<dbReference type="Pfam" id="PF08282">
    <property type="entry name" value="Hydrolase_3"/>
    <property type="match status" value="1"/>
</dbReference>
<organism evidence="11 12">
    <name type="scientific">Gryllotalpicola kribbensis</name>
    <dbReference type="NCBI Taxonomy" id="993084"/>
    <lineage>
        <taxon>Bacteria</taxon>
        <taxon>Bacillati</taxon>
        <taxon>Actinomycetota</taxon>
        <taxon>Actinomycetes</taxon>
        <taxon>Micrococcales</taxon>
        <taxon>Microbacteriaceae</taxon>
        <taxon>Gryllotalpicola</taxon>
    </lineage>
</organism>
<gene>
    <name evidence="11" type="ORF">GCM10022288_05010</name>
</gene>
<name>A0ABP8AIH2_9MICO</name>
<dbReference type="Pfam" id="PF00122">
    <property type="entry name" value="E1-E2_ATPase"/>
    <property type="match status" value="1"/>
</dbReference>
<dbReference type="Gene3D" id="2.70.150.10">
    <property type="entry name" value="Calcium-transporting ATPase, cytoplasmic transduction domain A"/>
    <property type="match status" value="1"/>
</dbReference>
<dbReference type="Gene3D" id="1.20.1110.10">
    <property type="entry name" value="Calcium-transporting ATPase, transmembrane domain"/>
    <property type="match status" value="1"/>
</dbReference>
<keyword evidence="7 9" id="KW-0472">Membrane</keyword>
<feature type="transmembrane region" description="Helical" evidence="9">
    <location>
        <begin position="853"/>
        <end position="873"/>
    </location>
</feature>
<dbReference type="InterPro" id="IPR044492">
    <property type="entry name" value="P_typ_ATPase_HD_dom"/>
</dbReference>
<dbReference type="InterPro" id="IPR008250">
    <property type="entry name" value="ATPase_P-typ_transduc_dom_A_sf"/>
</dbReference>
<dbReference type="InterPro" id="IPR004014">
    <property type="entry name" value="ATPase_P-typ_cation-transptr_N"/>
</dbReference>
<sequence length="919" mass="97008">MKAVLTILISMDLDRTIQTSEPWAAPAAAVLEGLGSSDQGLTAAEASARLDQHGRNVLSPPKSAPWWKRVLLQFKDVLIYVLLASALLKAVIGDWVDFAVILAVAVINAVIGLVQEGRAEQALNAIRGMLSTQAHVMRAGVWIELDASELVPGDVVRVRAGDRVPADVRLLDAANLQVDESALTGEAEPSTKFVEPVAQAAELGDRTSMMFSGTLVAAGTGRGVVVATGGTTEIGHIQTLVTEVEAVETPLAIALARFGRLIAWTIVAMTVVMTAIGFFVHGFGLQEIVSAAIGFAVAAIPEGLPALVTITLALGVQQMARRHAITRRLPAVEALGSVTVICSDKTGTLTKNEMTARAVRTAARAYEIEGTGYAPLGAVTREGAPAPASANADLRILAEAVAVCNDARVVGSGGDWSVVGAPTEGALAVLGLKAGVDPGVWRREAEVPFDSETKYMAVLARDASGEASVFLKGAPDRVLTRATTQTQPDGSSAPIDVEHWQRQISELGRRGLRVLAAARRRPGAGQSTLAHADLETGFEFIGVVGIVDPPRPEAIEAIATSHRAGVAVKMITGDHPDTALSIAREMGITEPGAAGRAEPRVLTGAQLEAMSDDELRALAAEVDVYARTSPEHKIRIVSALQHEGEVVAMTGDGVNDAPALTQADVGVAMGLKGTEATKEAADLVLTDDNFATIERAVEEGRRIYSNIRKSILFLLPTNGAQALVILVAVLVGATQLPLEPVQVLWINMATSVTLSLALAGAGAEPGLMDQPPRGKNAPLLDARMGVRIGVVSLLIGAATMFTFYFEIGYGENLRQSQTTAVTTLALCQLAYLFSCRFLDRSSVSLAVFRGNRVIYLSAAVLIVLQLAFVYLPFMHIWFLSDTIDWHQWGLSALLAIVVFFLAEGNKALTRRIGETGGAR</sequence>
<dbReference type="SFLD" id="SFLDF00027">
    <property type="entry name" value="p-type_atpase"/>
    <property type="match status" value="1"/>
</dbReference>
<dbReference type="Pfam" id="PF00689">
    <property type="entry name" value="Cation_ATPase_C"/>
    <property type="match status" value="1"/>
</dbReference>
<evidence type="ECO:0000256" key="2">
    <source>
        <dbReference type="ARBA" id="ARBA00022692"/>
    </source>
</evidence>
<dbReference type="Proteomes" id="UP001500213">
    <property type="component" value="Unassembled WGS sequence"/>
</dbReference>
<keyword evidence="12" id="KW-1185">Reference proteome</keyword>
<feature type="transmembrane region" description="Helical" evidence="9">
    <location>
        <begin position="784"/>
        <end position="805"/>
    </location>
</feature>
<feature type="transmembrane region" description="Helical" evidence="9">
    <location>
        <begin position="885"/>
        <end position="902"/>
    </location>
</feature>
<dbReference type="PRINTS" id="PR00120">
    <property type="entry name" value="HATPASE"/>
</dbReference>
<dbReference type="SUPFAM" id="SSF81665">
    <property type="entry name" value="Calcium ATPase, transmembrane domain M"/>
    <property type="match status" value="1"/>
</dbReference>
<dbReference type="PROSITE" id="PS00154">
    <property type="entry name" value="ATPASE_E1_E2"/>
    <property type="match status" value="1"/>
</dbReference>
<evidence type="ECO:0000256" key="9">
    <source>
        <dbReference type="SAM" id="Phobius"/>
    </source>
</evidence>
<dbReference type="NCBIfam" id="TIGR01494">
    <property type="entry name" value="ATPase_P-type"/>
    <property type="match status" value="3"/>
</dbReference>
<keyword evidence="5" id="KW-1278">Translocase</keyword>
<evidence type="ECO:0000313" key="11">
    <source>
        <dbReference type="EMBL" id="GAA4184380.1"/>
    </source>
</evidence>
<comment type="catalytic activity">
    <reaction evidence="8">
        <text>ATP + H2O = ADP + phosphate + H(+)</text>
        <dbReference type="Rhea" id="RHEA:13065"/>
        <dbReference type="ChEBI" id="CHEBI:15377"/>
        <dbReference type="ChEBI" id="CHEBI:15378"/>
        <dbReference type="ChEBI" id="CHEBI:30616"/>
        <dbReference type="ChEBI" id="CHEBI:43474"/>
        <dbReference type="ChEBI" id="CHEBI:456216"/>
    </reaction>
</comment>
<dbReference type="SFLD" id="SFLDS00003">
    <property type="entry name" value="Haloacid_Dehalogenase"/>
    <property type="match status" value="1"/>
</dbReference>
<evidence type="ECO:0000256" key="7">
    <source>
        <dbReference type="ARBA" id="ARBA00023136"/>
    </source>
</evidence>
<feature type="transmembrane region" description="Helical" evidence="9">
    <location>
        <begin position="711"/>
        <end position="731"/>
    </location>
</feature>
<keyword evidence="2 9" id="KW-0812">Transmembrane</keyword>